<dbReference type="InterPro" id="IPR017907">
    <property type="entry name" value="Znf_RING_CS"/>
</dbReference>
<keyword evidence="7" id="KW-1185">Reference proteome</keyword>
<protein>
    <recommendedName>
        <fullName evidence="5">RING-type domain-containing protein</fullName>
    </recommendedName>
</protein>
<evidence type="ECO:0000259" key="5">
    <source>
        <dbReference type="PROSITE" id="PS50089"/>
    </source>
</evidence>
<accession>A0AAV5TQN1</accession>
<dbReference type="InterPro" id="IPR013083">
    <property type="entry name" value="Znf_RING/FYVE/PHD"/>
</dbReference>
<organism evidence="6 7">
    <name type="scientific">Pristionchus entomophagus</name>
    <dbReference type="NCBI Taxonomy" id="358040"/>
    <lineage>
        <taxon>Eukaryota</taxon>
        <taxon>Metazoa</taxon>
        <taxon>Ecdysozoa</taxon>
        <taxon>Nematoda</taxon>
        <taxon>Chromadorea</taxon>
        <taxon>Rhabditida</taxon>
        <taxon>Rhabditina</taxon>
        <taxon>Diplogasteromorpha</taxon>
        <taxon>Diplogasteroidea</taxon>
        <taxon>Neodiplogasteridae</taxon>
        <taxon>Pristionchus</taxon>
    </lineage>
</organism>
<dbReference type="Proteomes" id="UP001432027">
    <property type="component" value="Unassembled WGS sequence"/>
</dbReference>
<evidence type="ECO:0000256" key="3">
    <source>
        <dbReference type="ARBA" id="ARBA00022833"/>
    </source>
</evidence>
<dbReference type="InterPro" id="IPR001841">
    <property type="entry name" value="Znf_RING"/>
</dbReference>
<keyword evidence="3" id="KW-0862">Zinc</keyword>
<feature type="domain" description="RING-type" evidence="5">
    <location>
        <begin position="75"/>
        <end position="111"/>
    </location>
</feature>
<dbReference type="EMBL" id="BTSX01000004">
    <property type="protein sequence ID" value="GMS96497.1"/>
    <property type="molecule type" value="Genomic_DNA"/>
</dbReference>
<evidence type="ECO:0000313" key="6">
    <source>
        <dbReference type="EMBL" id="GMS96497.1"/>
    </source>
</evidence>
<dbReference type="PROSITE" id="PS00518">
    <property type="entry name" value="ZF_RING_1"/>
    <property type="match status" value="1"/>
</dbReference>
<dbReference type="Pfam" id="PF13445">
    <property type="entry name" value="zf-RING_UBOX"/>
    <property type="match status" value="1"/>
</dbReference>
<dbReference type="Gene3D" id="3.30.40.10">
    <property type="entry name" value="Zinc/RING finger domain, C3HC4 (zinc finger)"/>
    <property type="match status" value="2"/>
</dbReference>
<dbReference type="PROSITE" id="PS50089">
    <property type="entry name" value="ZF_RING_2"/>
    <property type="match status" value="2"/>
</dbReference>
<evidence type="ECO:0000256" key="1">
    <source>
        <dbReference type="ARBA" id="ARBA00022723"/>
    </source>
</evidence>
<sequence>RCGICLCDEPRSRDAFTECGHSACSACSACVAQMMLDARSEIKDQSSRCFCYEWIRRHLLREDSQARGDRFSRTCRGCVAKSPRQRSVSVECGHAVCLECADGADACPVCDTSTTFVNLIEEKRRHCGICLCKSPNQRLVFSDCGHIACAACAYELTMKNKGKPSPLACFFCRTPIKSPPITLKEEI</sequence>
<evidence type="ECO:0000256" key="2">
    <source>
        <dbReference type="ARBA" id="ARBA00022771"/>
    </source>
</evidence>
<reference evidence="6" key="1">
    <citation type="submission" date="2023-10" db="EMBL/GenBank/DDBJ databases">
        <title>Genome assembly of Pristionchus species.</title>
        <authorList>
            <person name="Yoshida K."/>
            <person name="Sommer R.J."/>
        </authorList>
    </citation>
    <scope>NUCLEOTIDE SEQUENCE</scope>
    <source>
        <strain evidence="6">RS0144</strain>
    </source>
</reference>
<comment type="caution">
    <text evidence="6">The sequence shown here is derived from an EMBL/GenBank/DDBJ whole genome shotgun (WGS) entry which is preliminary data.</text>
</comment>
<evidence type="ECO:0000313" key="7">
    <source>
        <dbReference type="Proteomes" id="UP001432027"/>
    </source>
</evidence>
<gene>
    <name evidence="6" type="ORF">PENTCL1PPCAC_18672</name>
</gene>
<dbReference type="GO" id="GO:0008270">
    <property type="term" value="F:zinc ion binding"/>
    <property type="evidence" value="ECO:0007669"/>
    <property type="project" value="UniProtKB-KW"/>
</dbReference>
<feature type="non-terminal residue" evidence="6">
    <location>
        <position position="187"/>
    </location>
</feature>
<keyword evidence="1" id="KW-0479">Metal-binding</keyword>
<keyword evidence="2 4" id="KW-0863">Zinc-finger</keyword>
<dbReference type="InterPro" id="IPR027370">
    <property type="entry name" value="Znf-RING_euk"/>
</dbReference>
<dbReference type="SUPFAM" id="SSF57850">
    <property type="entry name" value="RING/U-box"/>
    <property type="match status" value="2"/>
</dbReference>
<dbReference type="PANTHER" id="PTHR16450">
    <property type="entry name" value="RING FINGER PROTEIN 186"/>
    <property type="match status" value="1"/>
</dbReference>
<feature type="domain" description="RING-type" evidence="5">
    <location>
        <begin position="127"/>
        <end position="173"/>
    </location>
</feature>
<evidence type="ECO:0000256" key="4">
    <source>
        <dbReference type="PROSITE-ProRule" id="PRU00175"/>
    </source>
</evidence>
<dbReference type="SMART" id="SM00184">
    <property type="entry name" value="RING"/>
    <property type="match status" value="3"/>
</dbReference>
<dbReference type="AlphaFoldDB" id="A0AAV5TQN1"/>
<feature type="non-terminal residue" evidence="6">
    <location>
        <position position="1"/>
    </location>
</feature>
<name>A0AAV5TQN1_9BILA</name>
<proteinExistence type="predicted"/>
<dbReference type="PANTHER" id="PTHR16450:SF1">
    <property type="entry name" value="PROTEIN CBG12045"/>
    <property type="match status" value="1"/>
</dbReference>